<evidence type="ECO:0000256" key="1">
    <source>
        <dbReference type="ARBA" id="ARBA00004141"/>
    </source>
</evidence>
<dbReference type="Pfam" id="PF12796">
    <property type="entry name" value="Ank_2"/>
    <property type="match status" value="1"/>
</dbReference>
<feature type="transmembrane region" description="Helical" evidence="9">
    <location>
        <begin position="825"/>
        <end position="845"/>
    </location>
</feature>
<feature type="transmembrane region" description="Helical" evidence="9">
    <location>
        <begin position="666"/>
        <end position="695"/>
    </location>
</feature>
<evidence type="ECO:0000256" key="6">
    <source>
        <dbReference type="ARBA" id="ARBA00023136"/>
    </source>
</evidence>
<sequence>MANITADYDAVVSLIAVTGDVSLSGVVAAFGLQIAIAIACIAGFSILRPLGTNKFIYQPRLEFADEVEDKNNSDLDANLDPLDDSFLAWTKPVFKEHHDYVKIRRIGLDATMLLALNKFMFVTFTILSLLGIPYAIFNQFFPYLSGMNANTGIVPEIYNAVKDTGFIVVAAFNNTIVGVGQTPPLLPVTTKTTRTSSTIPSPTTTLLSQIRCGNTWMSANQTCGNLCVNDGDCFNGQLCYKDLVSCSNSSSPLVSTTSSQIRCGTDWFSANQTCGNLCNSDDDCYDGLLCYKNLVSCANFTVTSFTSQNTNETNDISETNSSLIIATSLSALTINQIDPKSAWFWLPAFLTWIFSFVLYAMLLLLSKLYVKHRRFYFSTNEFKDSLAHRSLFLTYIPNIKTNQALSDFVNSCDHSLNVVEATINRNSFRLGQLVQIHKDKTEELERYLTNLFEKEDRHQQVQINHDLPSEAVEIHHHSPHVEDIQFGSNEYLGVENMNGEEGEISEQPFEPKQYELKPGSKYTPVSQSQENTNLQHQQNFEIRYEYKPETKLQALVSTIKKQWRNRPLTNAERTQEIRRLEHEINKLEEEIESIRQLPEHETPSNESGFISFSTPQEAHKLIKTIRSHHKYVKKFGGIHIKFSPEFSDIFWANIGRHPHEIFARRFFALAITISVVVGYILLLGILSTLQTLSVIFQSDPPVLNWLQQNPILQNFVQAFVCPIPVSIVNWVLPLILQFITFLQGVKSGAGRDRSIIYKNYVLNMIQIFIFSFVAAMIQNSLNDSQVPDFVFTDPVVKRIVTGIESLAEYVYEVEQETYGSYFPKIFNVLSFSVGFFQVVTLLVIYAGNATAIYSIQDSQPPKIKQWMILVPLPFITALLWLIVRIFLIPRGIYCTDDYLAFDAIPPTPHPYSLTLAEHAFNGAAFVKPLARVTVAPIYKTRLPEYYTPRRRVVDYTDPRVRAYALGLPSLEWRRGDVARTLVRSGRLQTFRWMSVAEIRTMGIVPEEEVEEMEMQETVLEMERRRVERIVGGDGGGEEGNERQDKTGLQEWSCSKSVLEKNEKLPRETEIEVEIESVVESELSPESKLTPIPHVEFESDAVPAVKLDAIIGLEFKVGSAPESELEPEVKPESEVEVVLKLEPEIEPQVEPSLPGPELELVSESVTEPEPEIELVLKFEPEIAPQVEPVPEPDAEPTFNVPEPEVEHILEPDPEIIPQVEPALEPEPEPKVEKKNSQSESEILTSLEVDVINPREVVDEINKANYVEYEITFETTIPGFTPTGSVYRKYRDFVALRNDLISEFPEREFPPPLPKVKIVFRKSPELVESRRKVFADFLKSIAADDFLHKLKNSGNFSFSLALSRALFESPITFAGSDHANARAYLNIPKTVNAKNIKILATSFDSRDQLLRKYLEFKDIERNLARFSGNVKLLHEINAWELTKTFTPKDDGSSDDSDDDSRWMKGQRSDGTVGFDTVAWNHPHLGTEDFRLHRFLMAHFFSSVFSVLRQTQSPTTSVTNTSADNSNLDTFKCSVVVSLVSGQEIRWDLMGQAARSNLVLATENSPFPFNEQDWKGYVVKRNMHGKSFKNEATKKRMADDMKSFGFRFVYGQNIDASVLASKFAALGLATNNDVSNLEEDGNVAANGGFQIAKFKAQQLQPQVVGEDKNPAYLYENQLPSTKQELNDLPLPVPLACGYCLKLFSTPRAYKQHVLQIHILKQRGENWTPDAPRVFKCRGWPDSNVEACGKQFNSEDGRYQHEVIKHSQFNEGETLPSFESKTAAQLEAESVQIGEGKALTEAAITSIEPFLNITDEPTQDADYYPCEVCAQAVARRPWGMALHLETLKPIVGLDMRCPNLGNHLDGDKLFIERQTAKMWTMVGAFLAQQIGFTGTDLTEKPGKDGESGVHITCLPVEILEQIVLYLAIDGHTVRSVALSTRVFALSLLGFAFAKRHVEAQLSQSSASRQAQLQAQTNSNNNHSVLRPFALHLTNWDLLPLVYKTHVLLAMCTRRIPWTPTTRLSHSQAHDLVILLAESLVGFDISQQQKQKQKQKPAPPKTQATAKRHFRPGPDGEDGNGGADGNGGDGVQEKQVLRDALLCWACKRNHSDAAMTLIHYGADPACGGNDPITLTATEGYEQLCRKLLAFPDVDPSVDHDYALRVVCACGHKDVCDLLLADPRTNPARDSNNAIRSAAILGYHEIVETLLKDPRVDPTENNNNALWSSAEAGKTAVVQLLLNDGRCDPSALNNHAIRMAAKNGHTAIVELLLNDSRTDPSADDYYALRIASQNNFSPIVKLFLSDYRIPESVKKEFSPSLLSNLIQTFFSA</sequence>
<feature type="transmembrane region" description="Helical" evidence="9">
    <location>
        <begin position="866"/>
        <end position="887"/>
    </location>
</feature>
<dbReference type="Gene3D" id="1.25.40.20">
    <property type="entry name" value="Ankyrin repeat-containing domain"/>
    <property type="match status" value="2"/>
</dbReference>
<dbReference type="SMART" id="SM00312">
    <property type="entry name" value="PX"/>
    <property type="match status" value="1"/>
</dbReference>
<reference evidence="11" key="1">
    <citation type="submission" date="2020-05" db="EMBL/GenBank/DDBJ databases">
        <title>Phylogenomic resolution of chytrid fungi.</title>
        <authorList>
            <person name="Stajich J.E."/>
            <person name="Amses K."/>
            <person name="Simmons R."/>
            <person name="Seto K."/>
            <person name="Myers J."/>
            <person name="Bonds A."/>
            <person name="Quandt C.A."/>
            <person name="Barry K."/>
            <person name="Liu P."/>
            <person name="Grigoriev I."/>
            <person name="Longcore J.E."/>
            <person name="James T.Y."/>
        </authorList>
    </citation>
    <scope>NUCLEOTIDE SEQUENCE</scope>
    <source>
        <strain evidence="11">JEL0513</strain>
    </source>
</reference>
<dbReference type="EMBL" id="JADGJH010000087">
    <property type="protein sequence ID" value="KAJ3138776.1"/>
    <property type="molecule type" value="Genomic_DNA"/>
</dbReference>
<keyword evidence="4 9" id="KW-0812">Transmembrane</keyword>
<feature type="region of interest" description="Disordered" evidence="8">
    <location>
        <begin position="2041"/>
        <end position="2086"/>
    </location>
</feature>
<dbReference type="Proteomes" id="UP001211907">
    <property type="component" value="Unassembled WGS sequence"/>
</dbReference>
<accession>A0AAD5XK17</accession>
<dbReference type="SUPFAM" id="SSF48403">
    <property type="entry name" value="Ankyrin repeat"/>
    <property type="match status" value="1"/>
</dbReference>
<dbReference type="InterPro" id="IPR027815">
    <property type="entry name" value="CSC1/OSCA1-like_cyt"/>
</dbReference>
<keyword evidence="3" id="KW-0813">Transport</keyword>
<dbReference type="PROSITE" id="PS00028">
    <property type="entry name" value="ZINC_FINGER_C2H2_1"/>
    <property type="match status" value="1"/>
</dbReference>
<keyword evidence="5 9" id="KW-1133">Transmembrane helix</keyword>
<evidence type="ECO:0000313" key="12">
    <source>
        <dbReference type="Proteomes" id="UP001211907"/>
    </source>
</evidence>
<dbReference type="GO" id="GO:0070475">
    <property type="term" value="P:rRNA base methylation"/>
    <property type="evidence" value="ECO:0007669"/>
    <property type="project" value="InterPro"/>
</dbReference>
<evidence type="ECO:0000256" key="3">
    <source>
        <dbReference type="ARBA" id="ARBA00022448"/>
    </source>
</evidence>
<dbReference type="InterPro" id="IPR003864">
    <property type="entry name" value="CSC1/OSCA1-like_7TM"/>
</dbReference>
<evidence type="ECO:0000256" key="2">
    <source>
        <dbReference type="ARBA" id="ARBA00007779"/>
    </source>
</evidence>
<feature type="transmembrane region" description="Helical" evidence="9">
    <location>
        <begin position="112"/>
        <end position="137"/>
    </location>
</feature>
<dbReference type="InterPro" id="IPR002110">
    <property type="entry name" value="Ankyrin_rpt"/>
</dbReference>
<dbReference type="InterPro" id="IPR036770">
    <property type="entry name" value="Ankyrin_rpt-contain_sf"/>
</dbReference>
<dbReference type="Pfam" id="PF14703">
    <property type="entry name" value="PHM7_cyt"/>
    <property type="match status" value="1"/>
</dbReference>
<evidence type="ECO:0000256" key="7">
    <source>
        <dbReference type="SAM" id="Coils"/>
    </source>
</evidence>
<feature type="transmembrane region" description="Helical" evidence="9">
    <location>
        <begin position="715"/>
        <end position="739"/>
    </location>
</feature>
<comment type="caution">
    <text evidence="11">The sequence shown here is derived from an EMBL/GenBank/DDBJ whole genome shotgun (WGS) entry which is preliminary data.</text>
</comment>
<evidence type="ECO:0000256" key="9">
    <source>
        <dbReference type="SAM" id="Phobius"/>
    </source>
</evidence>
<dbReference type="GO" id="GO:0005886">
    <property type="term" value="C:plasma membrane"/>
    <property type="evidence" value="ECO:0007669"/>
    <property type="project" value="TreeGrafter"/>
</dbReference>
<dbReference type="PROSITE" id="PS50195">
    <property type="entry name" value="PX"/>
    <property type="match status" value="1"/>
</dbReference>
<feature type="region of interest" description="Disordered" evidence="8">
    <location>
        <begin position="1445"/>
        <end position="1465"/>
    </location>
</feature>
<dbReference type="Pfam" id="PF10354">
    <property type="entry name" value="BMT5-like"/>
    <property type="match status" value="1"/>
</dbReference>
<keyword evidence="6 9" id="KW-0472">Membrane</keyword>
<dbReference type="PANTHER" id="PTHR13018">
    <property type="entry name" value="PROBABLE MEMBRANE PROTEIN DUF221-RELATED"/>
    <property type="match status" value="1"/>
</dbReference>
<keyword evidence="12" id="KW-1185">Reference proteome</keyword>
<dbReference type="Pfam" id="PF00787">
    <property type="entry name" value="PX"/>
    <property type="match status" value="1"/>
</dbReference>
<dbReference type="InterPro" id="IPR036871">
    <property type="entry name" value="PX_dom_sf"/>
</dbReference>
<comment type="subcellular location">
    <subcellularLocation>
        <location evidence="1">Membrane</location>
        <topology evidence="1">Multi-pass membrane protein</topology>
    </subcellularLocation>
</comment>
<dbReference type="InterPro" id="IPR013087">
    <property type="entry name" value="Znf_C2H2_type"/>
</dbReference>
<dbReference type="PANTHER" id="PTHR13018:SF139">
    <property type="entry name" value="PHOSPHATE METABOLISM PROTEIN 7"/>
    <property type="match status" value="1"/>
</dbReference>
<keyword evidence="7" id="KW-0175">Coiled coil</keyword>
<evidence type="ECO:0000256" key="5">
    <source>
        <dbReference type="ARBA" id="ARBA00022989"/>
    </source>
</evidence>
<dbReference type="SMART" id="SM00248">
    <property type="entry name" value="ANK"/>
    <property type="match status" value="7"/>
</dbReference>
<dbReference type="CDD" id="cd06093">
    <property type="entry name" value="PX_domain"/>
    <property type="match status" value="1"/>
</dbReference>
<feature type="domain" description="PX" evidence="10">
    <location>
        <begin position="1245"/>
        <end position="1364"/>
    </location>
</feature>
<feature type="compositionally biased region" description="Gly residues" evidence="8">
    <location>
        <begin position="2074"/>
        <end position="2085"/>
    </location>
</feature>
<evidence type="ECO:0000256" key="8">
    <source>
        <dbReference type="SAM" id="MobiDB-lite"/>
    </source>
</evidence>
<dbReference type="Pfam" id="PF02714">
    <property type="entry name" value="RSN1_7TM"/>
    <property type="match status" value="1"/>
</dbReference>
<dbReference type="Gene3D" id="3.30.1520.10">
    <property type="entry name" value="Phox-like domain"/>
    <property type="match status" value="1"/>
</dbReference>
<organism evidence="11 12">
    <name type="scientific">Physocladia obscura</name>
    <dbReference type="NCBI Taxonomy" id="109957"/>
    <lineage>
        <taxon>Eukaryota</taxon>
        <taxon>Fungi</taxon>
        <taxon>Fungi incertae sedis</taxon>
        <taxon>Chytridiomycota</taxon>
        <taxon>Chytridiomycota incertae sedis</taxon>
        <taxon>Chytridiomycetes</taxon>
        <taxon>Chytridiales</taxon>
        <taxon>Chytriomycetaceae</taxon>
        <taxon>Physocladia</taxon>
    </lineage>
</organism>
<dbReference type="SUPFAM" id="SSF64268">
    <property type="entry name" value="PX domain"/>
    <property type="match status" value="1"/>
</dbReference>
<dbReference type="GO" id="GO:0070042">
    <property type="term" value="F:rRNA (uridine-N3-)-methyltransferase activity"/>
    <property type="evidence" value="ECO:0007669"/>
    <property type="project" value="InterPro"/>
</dbReference>
<protein>
    <recommendedName>
        <fullName evidence="10">PX domain-containing protein</fullName>
    </recommendedName>
</protein>
<feature type="transmembrane region" description="Helical" evidence="9">
    <location>
        <begin position="342"/>
        <end position="365"/>
    </location>
</feature>
<feature type="coiled-coil region" evidence="7">
    <location>
        <begin position="570"/>
        <end position="597"/>
    </location>
</feature>
<comment type="similarity">
    <text evidence="2">Belongs to the CSC1 (TC 1.A.17) family.</text>
</comment>
<proteinExistence type="inferred from homology"/>
<gene>
    <name evidence="11" type="ORF">HK100_012314</name>
</gene>
<name>A0AAD5XK17_9FUNG</name>
<dbReference type="InterPro" id="IPR001683">
    <property type="entry name" value="PX_dom"/>
</dbReference>
<evidence type="ECO:0000256" key="4">
    <source>
        <dbReference type="ARBA" id="ARBA00022692"/>
    </source>
</evidence>
<dbReference type="InterPro" id="IPR019446">
    <property type="entry name" value="BMT5-like"/>
</dbReference>
<feature type="transmembrane region" description="Helical" evidence="9">
    <location>
        <begin position="26"/>
        <end position="47"/>
    </location>
</feature>
<evidence type="ECO:0000259" key="10">
    <source>
        <dbReference type="PROSITE" id="PS50195"/>
    </source>
</evidence>
<dbReference type="GO" id="GO:0005227">
    <property type="term" value="F:calcium-activated cation channel activity"/>
    <property type="evidence" value="ECO:0007669"/>
    <property type="project" value="InterPro"/>
</dbReference>
<dbReference type="Pfam" id="PF13967">
    <property type="entry name" value="RSN1_TM"/>
    <property type="match status" value="1"/>
</dbReference>
<dbReference type="InterPro" id="IPR045122">
    <property type="entry name" value="Csc1-like"/>
</dbReference>
<dbReference type="InterPro" id="IPR032880">
    <property type="entry name" value="CSC1/OSCA1-like_N"/>
</dbReference>
<dbReference type="GO" id="GO:0035091">
    <property type="term" value="F:phosphatidylinositol binding"/>
    <property type="evidence" value="ECO:0007669"/>
    <property type="project" value="InterPro"/>
</dbReference>
<evidence type="ECO:0000313" key="11">
    <source>
        <dbReference type="EMBL" id="KAJ3138776.1"/>
    </source>
</evidence>
<feature type="transmembrane region" description="Helical" evidence="9">
    <location>
        <begin position="760"/>
        <end position="777"/>
    </location>
</feature>